<evidence type="ECO:0000313" key="2">
    <source>
        <dbReference type="EMBL" id="JAD88156.1"/>
    </source>
</evidence>
<reference evidence="2" key="1">
    <citation type="submission" date="2014-09" db="EMBL/GenBank/DDBJ databases">
        <authorList>
            <person name="Magalhaes I.L.F."/>
            <person name="Oliveira U."/>
            <person name="Santos F.R."/>
            <person name="Vidigal T.H.D.A."/>
            <person name="Brescovit A.D."/>
            <person name="Santos A.J."/>
        </authorList>
    </citation>
    <scope>NUCLEOTIDE SEQUENCE</scope>
    <source>
        <tissue evidence="2">Shoot tissue taken approximately 20 cm above the soil surface</tissue>
    </source>
</reference>
<accession>A0A0A9DK42</accession>
<dbReference type="AlphaFoldDB" id="A0A0A9DK42"/>
<dbReference type="EMBL" id="GBRH01209739">
    <property type="protein sequence ID" value="JAD88156.1"/>
    <property type="molecule type" value="Transcribed_RNA"/>
</dbReference>
<evidence type="ECO:0000256" key="1">
    <source>
        <dbReference type="SAM" id="MobiDB-lite"/>
    </source>
</evidence>
<organism evidence="2">
    <name type="scientific">Arundo donax</name>
    <name type="common">Giant reed</name>
    <name type="synonym">Donax arundinaceus</name>
    <dbReference type="NCBI Taxonomy" id="35708"/>
    <lineage>
        <taxon>Eukaryota</taxon>
        <taxon>Viridiplantae</taxon>
        <taxon>Streptophyta</taxon>
        <taxon>Embryophyta</taxon>
        <taxon>Tracheophyta</taxon>
        <taxon>Spermatophyta</taxon>
        <taxon>Magnoliopsida</taxon>
        <taxon>Liliopsida</taxon>
        <taxon>Poales</taxon>
        <taxon>Poaceae</taxon>
        <taxon>PACMAD clade</taxon>
        <taxon>Arundinoideae</taxon>
        <taxon>Arundineae</taxon>
        <taxon>Arundo</taxon>
    </lineage>
</organism>
<name>A0A0A9DK42_ARUDO</name>
<proteinExistence type="predicted"/>
<protein>
    <submittedName>
        <fullName evidence="2">Uncharacterized protein</fullName>
    </submittedName>
</protein>
<reference evidence="2" key="2">
    <citation type="journal article" date="2015" name="Data Brief">
        <title>Shoot transcriptome of the giant reed, Arundo donax.</title>
        <authorList>
            <person name="Barrero R.A."/>
            <person name="Guerrero F.D."/>
            <person name="Moolhuijzen P."/>
            <person name="Goolsby J.A."/>
            <person name="Tidwell J."/>
            <person name="Bellgard S.E."/>
            <person name="Bellgard M.I."/>
        </authorList>
    </citation>
    <scope>NUCLEOTIDE SEQUENCE</scope>
    <source>
        <tissue evidence="2">Shoot tissue taken approximately 20 cm above the soil surface</tissue>
    </source>
</reference>
<feature type="region of interest" description="Disordered" evidence="1">
    <location>
        <begin position="1"/>
        <end position="36"/>
    </location>
</feature>
<sequence length="98" mass="10952">MNRYGNIDTPRSVDSRSTPTAAKPRSKLNVVHGGVNPPKNSEIKLMSVIHQAAGEPAADWMRWGTNRREKDLEISAHSGEKLFYRTKTINPPKQSRGL</sequence>